<organism evidence="1">
    <name type="scientific">marine metagenome</name>
    <dbReference type="NCBI Taxonomy" id="408172"/>
    <lineage>
        <taxon>unclassified sequences</taxon>
        <taxon>metagenomes</taxon>
        <taxon>ecological metagenomes</taxon>
    </lineage>
</organism>
<name>A0A381ZTD4_9ZZZZ</name>
<dbReference type="EMBL" id="UINC01022534">
    <property type="protein sequence ID" value="SVA92364.1"/>
    <property type="molecule type" value="Genomic_DNA"/>
</dbReference>
<gene>
    <name evidence="1" type="ORF">METZ01_LOCUS145218</name>
</gene>
<dbReference type="AlphaFoldDB" id="A0A381ZTD4"/>
<protein>
    <submittedName>
        <fullName evidence="1">Uncharacterized protein</fullName>
    </submittedName>
</protein>
<accession>A0A381ZTD4</accession>
<sequence length="172" mass="19425">MNKAYGKTVLAPTGKFGGMLRYEFDIGTIGPKAKGGSGICGPAWSILKTYQNLCWLTDILVIKHQRRLPQIERDLTTISVFSNSIPASHKEGHTKTLKYGKNVMVLLRRQANAENKMDAFMWADNKEYQPSDKDYEKAKEKRTISREGRYTSHILGNNQTHSLTVVSFTTLN</sequence>
<evidence type="ECO:0000313" key="1">
    <source>
        <dbReference type="EMBL" id="SVA92364.1"/>
    </source>
</evidence>
<proteinExistence type="predicted"/>
<reference evidence="1" key="1">
    <citation type="submission" date="2018-05" db="EMBL/GenBank/DDBJ databases">
        <authorList>
            <person name="Lanie J.A."/>
            <person name="Ng W.-L."/>
            <person name="Kazmierczak K.M."/>
            <person name="Andrzejewski T.M."/>
            <person name="Davidsen T.M."/>
            <person name="Wayne K.J."/>
            <person name="Tettelin H."/>
            <person name="Glass J.I."/>
            <person name="Rusch D."/>
            <person name="Podicherti R."/>
            <person name="Tsui H.-C.T."/>
            <person name="Winkler M.E."/>
        </authorList>
    </citation>
    <scope>NUCLEOTIDE SEQUENCE</scope>
</reference>